<dbReference type="InterPro" id="IPR003593">
    <property type="entry name" value="AAA+_ATPase"/>
</dbReference>
<organism evidence="3">
    <name type="scientific">Bandra megavirus</name>
    <dbReference type="NCBI Taxonomy" id="2071566"/>
    <lineage>
        <taxon>Viruses</taxon>
        <taxon>Varidnaviria</taxon>
        <taxon>Bamfordvirae</taxon>
        <taxon>Nucleocytoviricota</taxon>
        <taxon>Megaviricetes</taxon>
        <taxon>Imitervirales</taxon>
        <taxon>Mimiviridae</taxon>
        <taxon>Megamimivirinae</taxon>
        <taxon>Megavirus</taxon>
    </lineage>
</organism>
<feature type="domain" description="AAA+ ATPase" evidence="2">
    <location>
        <begin position="215"/>
        <end position="347"/>
    </location>
</feature>
<proteinExistence type="inferred from homology"/>
<evidence type="ECO:0000259" key="2">
    <source>
        <dbReference type="SMART" id="SM00382"/>
    </source>
</evidence>
<dbReference type="Gene3D" id="3.40.50.300">
    <property type="entry name" value="P-loop containing nucleotide triphosphate hydrolases"/>
    <property type="match status" value="1"/>
</dbReference>
<sequence>MCININNILIIPIMGSIISTLTYSLVGGVSYVCYKMTDKVFALIKNSLRNYICSNIQISNGNNSKILYALQQEVEQNVKKTALTNVRDNGVKPVFTLPYGIHKITTKQFGVIYVDYDDKGMKLYNLSKLSVCPPRLRKRTIELQNYIQDVYDKHCIRSQIIVSYTAENDKWSFPIMRRPTQFLKKNYTMEMQQVLSDVHKFKTSQDIYQKYGVNYRRGYLLYGPSGTGKTTIIEIIAKTYNMEFYSVNLNSDNMNDTILINLISKIPPNSIISFEEIDKQIETLDKNNNRKISVGGILTALDGPQRLSHGTIVIMTANNKNFFNSQNMDALLRAGRIDKHFDFKTKLSIDIDIDI</sequence>
<reference evidence="3" key="1">
    <citation type="submission" date="2018-01" db="EMBL/GenBank/DDBJ databases">
        <title>Draft genome sequence of Bandra megavirus.</title>
        <authorList>
            <person name="Chatterjee A."/>
            <person name="Yadav R."/>
            <person name="Kondabagil K."/>
        </authorList>
    </citation>
    <scope>NUCLEOTIDE SEQUENCE</scope>
    <source>
        <strain evidence="3">KK-1</strain>
    </source>
</reference>
<dbReference type="EMBL" id="MG779310">
    <property type="protein sequence ID" value="AUV58117.1"/>
    <property type="molecule type" value="Genomic_DNA"/>
</dbReference>
<name>A0A2K9V7B8_9VIRU</name>
<comment type="similarity">
    <text evidence="1">Belongs to the AAA ATPase family. BCS1 subfamily.</text>
</comment>
<dbReference type="InterPro" id="IPR003959">
    <property type="entry name" value="ATPase_AAA_core"/>
</dbReference>
<dbReference type="SMART" id="SM00382">
    <property type="entry name" value="AAA"/>
    <property type="match status" value="1"/>
</dbReference>
<dbReference type="SUPFAM" id="SSF52540">
    <property type="entry name" value="P-loop containing nucleoside triphosphate hydrolases"/>
    <property type="match status" value="1"/>
</dbReference>
<dbReference type="GO" id="GO:0016887">
    <property type="term" value="F:ATP hydrolysis activity"/>
    <property type="evidence" value="ECO:0007669"/>
    <property type="project" value="InterPro"/>
</dbReference>
<dbReference type="GO" id="GO:0005524">
    <property type="term" value="F:ATP binding"/>
    <property type="evidence" value="ECO:0007669"/>
    <property type="project" value="InterPro"/>
</dbReference>
<dbReference type="PANTHER" id="PTHR23070">
    <property type="entry name" value="BCS1 AAA-TYPE ATPASE"/>
    <property type="match status" value="1"/>
</dbReference>
<accession>A0A2K9V7B8</accession>
<evidence type="ECO:0000313" key="3">
    <source>
        <dbReference type="EMBL" id="AUV58117.1"/>
    </source>
</evidence>
<protein>
    <submittedName>
        <fullName evidence="3">Chaperone</fullName>
    </submittedName>
</protein>
<dbReference type="InterPro" id="IPR027417">
    <property type="entry name" value="P-loop_NTPase"/>
</dbReference>
<dbReference type="Pfam" id="PF00004">
    <property type="entry name" value="AAA"/>
    <property type="match status" value="1"/>
</dbReference>
<evidence type="ECO:0000256" key="1">
    <source>
        <dbReference type="ARBA" id="ARBA00007448"/>
    </source>
</evidence>
<dbReference type="InterPro" id="IPR050747">
    <property type="entry name" value="Mitochondrial_chaperone_BCS1"/>
</dbReference>